<reference evidence="1" key="1">
    <citation type="submission" date="2021-01" db="EMBL/GenBank/DDBJ databases">
        <authorList>
            <person name="Corre E."/>
            <person name="Pelletier E."/>
            <person name="Niang G."/>
            <person name="Scheremetjew M."/>
            <person name="Finn R."/>
            <person name="Kale V."/>
            <person name="Holt S."/>
            <person name="Cochrane G."/>
            <person name="Meng A."/>
            <person name="Brown T."/>
            <person name="Cohen L."/>
        </authorList>
    </citation>
    <scope>NUCLEOTIDE SEQUENCE</scope>
    <source>
        <strain evidence="1">B650</strain>
    </source>
</reference>
<protein>
    <submittedName>
        <fullName evidence="1">Uncharacterized protein</fullName>
    </submittedName>
</protein>
<proteinExistence type="predicted"/>
<name>A0A7S2LEC9_9STRA</name>
<dbReference type="EMBL" id="HBGY01028531">
    <property type="protein sequence ID" value="CAD9603965.1"/>
    <property type="molecule type" value="Transcribed_RNA"/>
</dbReference>
<sequence length="252" mass="27751">MSSLSGPKAHSFSIAQLSNPSDKVAAKARNLLNPYGKLLYEVFPPEDGSTYDRFNVEQPHCQAWAEGKGDFYVSTDIAQLSFEETDLQAGQYYQSVSARKTSQKWTRSSNGKAAPGNCGGFHKAVIDTEQPGTLWTLSARLVTTAIFGQSFEGCAQFAAISRIDYNGFRSSIDPNKDQCRNHLKVSETIRLGTGKILIQDADNLIARAAPKKGTSSSTCPKDIVHTPMDGYYPIILHRDRRGKIDLIMIQLL</sequence>
<dbReference type="AlphaFoldDB" id="A0A7S2LEC9"/>
<gene>
    <name evidence="1" type="ORF">LDAN0321_LOCUS17638</name>
</gene>
<organism evidence="1">
    <name type="scientific">Leptocylindrus danicus</name>
    <dbReference type="NCBI Taxonomy" id="163516"/>
    <lineage>
        <taxon>Eukaryota</taxon>
        <taxon>Sar</taxon>
        <taxon>Stramenopiles</taxon>
        <taxon>Ochrophyta</taxon>
        <taxon>Bacillariophyta</taxon>
        <taxon>Coscinodiscophyceae</taxon>
        <taxon>Chaetocerotophycidae</taxon>
        <taxon>Leptocylindrales</taxon>
        <taxon>Leptocylindraceae</taxon>
        <taxon>Leptocylindrus</taxon>
    </lineage>
</organism>
<accession>A0A7S2LEC9</accession>
<evidence type="ECO:0000313" key="1">
    <source>
        <dbReference type="EMBL" id="CAD9603965.1"/>
    </source>
</evidence>